<gene>
    <name evidence="1" type="ORF">QI30_16650</name>
</gene>
<name>A0A433RPR0_9BACL</name>
<protein>
    <recommendedName>
        <fullName evidence="3">Stage III sporulation protein AH</fullName>
    </recommendedName>
</protein>
<dbReference type="EMBL" id="JTFC01000042">
    <property type="protein sequence ID" value="RUS52401.1"/>
    <property type="molecule type" value="Genomic_DNA"/>
</dbReference>
<evidence type="ECO:0008006" key="3">
    <source>
        <dbReference type="Google" id="ProtNLM"/>
    </source>
</evidence>
<keyword evidence="2" id="KW-1185">Reference proteome</keyword>
<dbReference type="OrthoDB" id="268235at2"/>
<comment type="caution">
    <text evidence="1">The sequence shown here is derived from an EMBL/GenBank/DDBJ whole genome shotgun (WGS) entry which is preliminary data.</text>
</comment>
<evidence type="ECO:0000313" key="2">
    <source>
        <dbReference type="Proteomes" id="UP000288623"/>
    </source>
</evidence>
<reference evidence="1 2" key="1">
    <citation type="submission" date="2014-11" db="EMBL/GenBank/DDBJ databases">
        <title>Genome sequence and analysis of novel Kurthia sp.</title>
        <authorList>
            <person name="Lawson J.N."/>
            <person name="Gonzalez J.E."/>
            <person name="Rinauldi L."/>
            <person name="Xuan Z."/>
            <person name="Firman A."/>
            <person name="Shaddox L."/>
            <person name="Trudeau A."/>
            <person name="Shah S."/>
            <person name="Reiman D."/>
        </authorList>
    </citation>
    <scope>NUCLEOTIDE SEQUENCE [LARGE SCALE GENOMIC DNA]</scope>
    <source>
        <strain evidence="1 2">3B1D</strain>
    </source>
</reference>
<dbReference type="AlphaFoldDB" id="A0A433RPR0"/>
<organism evidence="1 2">
    <name type="scientific">Candidatus Kurthia intestinigallinarum</name>
    <dbReference type="NCBI Taxonomy" id="1562256"/>
    <lineage>
        <taxon>Bacteria</taxon>
        <taxon>Bacillati</taxon>
        <taxon>Bacillota</taxon>
        <taxon>Bacilli</taxon>
        <taxon>Bacillales</taxon>
        <taxon>Caryophanaceae</taxon>
        <taxon>Kurthia</taxon>
    </lineage>
</organism>
<sequence>MEFELHNDVTGDAYQSFIEAACKKSAKFHLVIRKEVAVAQSAKAILKKLEPSLIQKVEKSEWASTILDGETAYVYYYHTDDAAKKVLQQAVSSLYAWQQPNFPEDLSFFRDNGADWLATSSREQNCHLTLEPQEAKELLDKVATLQFD</sequence>
<proteinExistence type="predicted"/>
<dbReference type="Proteomes" id="UP000288623">
    <property type="component" value="Unassembled WGS sequence"/>
</dbReference>
<dbReference type="RefSeq" id="WP_126991727.1">
    <property type="nucleotide sequence ID" value="NZ_JTFC01000042.1"/>
</dbReference>
<accession>A0A433RPR0</accession>
<evidence type="ECO:0000313" key="1">
    <source>
        <dbReference type="EMBL" id="RUS52401.1"/>
    </source>
</evidence>